<gene>
    <name evidence="12" type="ORF">CLV62_12835</name>
</gene>
<dbReference type="Pfam" id="PF02699">
    <property type="entry name" value="YajC"/>
    <property type="match status" value="1"/>
</dbReference>
<dbReference type="Proteomes" id="UP000247973">
    <property type="component" value="Unassembled WGS sequence"/>
</dbReference>
<dbReference type="GO" id="GO:0015031">
    <property type="term" value="P:protein transport"/>
    <property type="evidence" value="ECO:0007669"/>
    <property type="project" value="UniProtKB-KW"/>
</dbReference>
<dbReference type="RefSeq" id="WP_110312008.1">
    <property type="nucleotide sequence ID" value="NZ_QICL01000028.1"/>
</dbReference>
<dbReference type="PANTHER" id="PTHR33909">
    <property type="entry name" value="SEC TRANSLOCON ACCESSORY COMPLEX SUBUNIT YAJC"/>
    <property type="match status" value="1"/>
</dbReference>
<evidence type="ECO:0000256" key="10">
    <source>
        <dbReference type="ARBA" id="ARBA00023136"/>
    </source>
</evidence>
<comment type="similarity">
    <text evidence="2">Belongs to the YajC family.</text>
</comment>
<evidence type="ECO:0000256" key="1">
    <source>
        <dbReference type="ARBA" id="ARBA00004162"/>
    </source>
</evidence>
<keyword evidence="5" id="KW-1003">Cell membrane</keyword>
<reference evidence="12 13" key="1">
    <citation type="submission" date="2018-03" db="EMBL/GenBank/DDBJ databases">
        <title>Genomic Encyclopedia of Archaeal and Bacterial Type Strains, Phase II (KMG-II): from individual species to whole genera.</title>
        <authorList>
            <person name="Goeker M."/>
        </authorList>
    </citation>
    <scope>NUCLEOTIDE SEQUENCE [LARGE SCALE GENOMIC DNA]</scope>
    <source>
        <strain evidence="12 13">DSM 100214</strain>
    </source>
</reference>
<evidence type="ECO:0000256" key="8">
    <source>
        <dbReference type="ARBA" id="ARBA00022989"/>
    </source>
</evidence>
<keyword evidence="10 11" id="KW-0472">Membrane</keyword>
<protein>
    <recommendedName>
        <fullName evidence="3">Sec translocon accessory complex subunit YajC</fullName>
    </recommendedName>
</protein>
<evidence type="ECO:0000256" key="2">
    <source>
        <dbReference type="ARBA" id="ARBA00006742"/>
    </source>
</evidence>
<keyword evidence="6 11" id="KW-0812">Transmembrane</keyword>
<evidence type="ECO:0000313" key="12">
    <source>
        <dbReference type="EMBL" id="PXV60947.1"/>
    </source>
</evidence>
<dbReference type="OrthoDB" id="9800132at2"/>
<keyword evidence="4" id="KW-0813">Transport</keyword>
<evidence type="ECO:0000256" key="5">
    <source>
        <dbReference type="ARBA" id="ARBA00022475"/>
    </source>
</evidence>
<keyword evidence="7" id="KW-0653">Protein transport</keyword>
<feature type="transmembrane region" description="Helical" evidence="11">
    <location>
        <begin position="16"/>
        <end position="35"/>
    </location>
</feature>
<dbReference type="InterPro" id="IPR003849">
    <property type="entry name" value="Preprotein_translocase_YajC"/>
</dbReference>
<dbReference type="GO" id="GO:0005886">
    <property type="term" value="C:plasma membrane"/>
    <property type="evidence" value="ECO:0007669"/>
    <property type="project" value="UniProtKB-SubCell"/>
</dbReference>
<evidence type="ECO:0000313" key="13">
    <source>
        <dbReference type="Proteomes" id="UP000247973"/>
    </source>
</evidence>
<organism evidence="12 13">
    <name type="scientific">Dysgonomonas alginatilytica</name>
    <dbReference type="NCBI Taxonomy" id="1605892"/>
    <lineage>
        <taxon>Bacteria</taxon>
        <taxon>Pseudomonadati</taxon>
        <taxon>Bacteroidota</taxon>
        <taxon>Bacteroidia</taxon>
        <taxon>Bacteroidales</taxon>
        <taxon>Dysgonomonadaceae</taxon>
        <taxon>Dysgonomonas</taxon>
    </lineage>
</organism>
<dbReference type="AlphaFoldDB" id="A0A2V3PKK1"/>
<accession>A0A2V3PKK1</accession>
<evidence type="ECO:0000256" key="4">
    <source>
        <dbReference type="ARBA" id="ARBA00022448"/>
    </source>
</evidence>
<dbReference type="SMART" id="SM01323">
    <property type="entry name" value="YajC"/>
    <property type="match status" value="1"/>
</dbReference>
<sequence>MNSLIVFLQAAEGPAGGAWGTIAMFGLIIVVFYFFMIRPQQKKQKAVQEARQAMKVGDKIITAGGVHGKIKEISDTYFLIEIADSVRIKIDKASVFAVSEGAPKA</sequence>
<evidence type="ECO:0000256" key="6">
    <source>
        <dbReference type="ARBA" id="ARBA00022692"/>
    </source>
</evidence>
<keyword evidence="13" id="KW-1185">Reference proteome</keyword>
<proteinExistence type="inferred from homology"/>
<keyword evidence="8 11" id="KW-1133">Transmembrane helix</keyword>
<evidence type="ECO:0000256" key="11">
    <source>
        <dbReference type="SAM" id="Phobius"/>
    </source>
</evidence>
<keyword evidence="9" id="KW-0811">Translocation</keyword>
<dbReference type="PRINTS" id="PR01853">
    <property type="entry name" value="YAJCTRNLCASE"/>
</dbReference>
<evidence type="ECO:0000256" key="3">
    <source>
        <dbReference type="ARBA" id="ARBA00014962"/>
    </source>
</evidence>
<comment type="caution">
    <text evidence="12">The sequence shown here is derived from an EMBL/GenBank/DDBJ whole genome shotgun (WGS) entry which is preliminary data.</text>
</comment>
<dbReference type="EMBL" id="QICL01000028">
    <property type="protein sequence ID" value="PXV60947.1"/>
    <property type="molecule type" value="Genomic_DNA"/>
</dbReference>
<dbReference type="NCBIfam" id="TIGR00739">
    <property type="entry name" value="yajC"/>
    <property type="match status" value="1"/>
</dbReference>
<name>A0A2V3PKK1_9BACT</name>
<evidence type="ECO:0000256" key="7">
    <source>
        <dbReference type="ARBA" id="ARBA00022927"/>
    </source>
</evidence>
<comment type="subcellular location">
    <subcellularLocation>
        <location evidence="1">Cell membrane</location>
        <topology evidence="1">Single-pass membrane protein</topology>
    </subcellularLocation>
</comment>
<dbReference type="PANTHER" id="PTHR33909:SF1">
    <property type="entry name" value="SEC TRANSLOCON ACCESSORY COMPLEX SUBUNIT YAJC"/>
    <property type="match status" value="1"/>
</dbReference>
<evidence type="ECO:0000256" key="9">
    <source>
        <dbReference type="ARBA" id="ARBA00023010"/>
    </source>
</evidence>